<dbReference type="PANTHER" id="PTHR42776">
    <property type="entry name" value="SERINE PEPTIDASE S9 FAMILY MEMBER"/>
    <property type="match status" value="1"/>
</dbReference>
<organism evidence="3 4">
    <name type="scientific">Kroppenstedtia sanguinis</name>
    <dbReference type="NCBI Taxonomy" id="1380684"/>
    <lineage>
        <taxon>Bacteria</taxon>
        <taxon>Bacillati</taxon>
        <taxon>Bacillota</taxon>
        <taxon>Bacilli</taxon>
        <taxon>Bacillales</taxon>
        <taxon>Thermoactinomycetaceae</taxon>
        <taxon>Kroppenstedtia</taxon>
    </lineage>
</organism>
<reference evidence="4" key="1">
    <citation type="journal article" date="2019" name="Int. J. Syst. Evol. Microbiol.">
        <title>The Global Catalogue of Microorganisms (GCM) 10K type strain sequencing project: providing services to taxonomists for standard genome sequencing and annotation.</title>
        <authorList>
            <consortium name="The Broad Institute Genomics Platform"/>
            <consortium name="The Broad Institute Genome Sequencing Center for Infectious Disease"/>
            <person name="Wu L."/>
            <person name="Ma J."/>
        </authorList>
    </citation>
    <scope>NUCLEOTIDE SEQUENCE [LARGE SCALE GENOMIC DNA]</scope>
    <source>
        <strain evidence="4">S1</strain>
    </source>
</reference>
<dbReference type="PANTHER" id="PTHR42776:SF27">
    <property type="entry name" value="DIPEPTIDYL PEPTIDASE FAMILY MEMBER 6"/>
    <property type="match status" value="1"/>
</dbReference>
<dbReference type="Pfam" id="PF00326">
    <property type="entry name" value="Peptidase_S9"/>
    <property type="match status" value="1"/>
</dbReference>
<proteinExistence type="predicted"/>
<dbReference type="EMBL" id="JBHTNU010000001">
    <property type="protein sequence ID" value="MFD1425605.1"/>
    <property type="molecule type" value="Genomic_DNA"/>
</dbReference>
<dbReference type="PROSITE" id="PS00708">
    <property type="entry name" value="PRO_ENDOPEP_SER"/>
    <property type="match status" value="1"/>
</dbReference>
<dbReference type="Gene3D" id="3.40.50.1820">
    <property type="entry name" value="alpha/beta hydrolase"/>
    <property type="match status" value="1"/>
</dbReference>
<dbReference type="RefSeq" id="WP_380162485.1">
    <property type="nucleotide sequence ID" value="NZ_JBHTNU010000001.1"/>
</dbReference>
<feature type="domain" description="Peptidase S9 prolyl oligopeptidase catalytic" evidence="2">
    <location>
        <begin position="428"/>
        <end position="632"/>
    </location>
</feature>
<keyword evidence="4" id="KW-1185">Reference proteome</keyword>
<dbReference type="InterPro" id="IPR002470">
    <property type="entry name" value="Peptidase_S9A"/>
</dbReference>
<accession>A0ABW4C4J5</accession>
<dbReference type="InterPro" id="IPR029058">
    <property type="entry name" value="AB_hydrolase_fold"/>
</dbReference>
<evidence type="ECO:0000313" key="3">
    <source>
        <dbReference type="EMBL" id="MFD1425605.1"/>
    </source>
</evidence>
<dbReference type="SUPFAM" id="SSF82171">
    <property type="entry name" value="DPP6 N-terminal domain-like"/>
    <property type="match status" value="1"/>
</dbReference>
<dbReference type="InterPro" id="IPR002471">
    <property type="entry name" value="Pept_S9_AS"/>
</dbReference>
<dbReference type="InterPro" id="IPR001375">
    <property type="entry name" value="Peptidase_S9_cat"/>
</dbReference>
<dbReference type="Proteomes" id="UP001597282">
    <property type="component" value="Unassembled WGS sequence"/>
</dbReference>
<dbReference type="SUPFAM" id="SSF53474">
    <property type="entry name" value="alpha/beta-Hydrolases"/>
    <property type="match status" value="1"/>
</dbReference>
<sequence>MARIESLLSARLFLSPRWVGDRLYFISDLGGHLNLYSVEVKGGIPQPLLPGHIALQNPDLVGGEPYLIFPQLGQILVMIDADGDENYQPMRIPIEGGFPEPAFGDTFTSYRAHLISGDPERNLIYLSVESRQESLHEAYQGHLKTGELVQLAHSPWDAWVEGVSEDHTQAVIGDSYTVGDHVLYLWKQGEGEAKRLYGTPLEERSDREQVPLNGISDCHFTAGNRGLLFRTALFEDTYGLGWLDLSEPGEVQQVEVTGTVHTGQGEMVSLKHLKGSRYAIEYNIDGVSWLYEGIWEDSPRKMRLDRVICGHSPLDGGVLQGFSYDRKGDRYALAFSSATSPIQLYTVEGEHRQSIIRRTQEKTLGLDPKQLSPGEDASFISHDGLRISARLYRPSEQLGFTGPRPLIYYVHGGPQGQERPDFAWFSMPLIQFLTLQGFSVFVPNVRGSTGYGLDYTKRVDRDWGGQDRLDHVHAMQVLAEDPHLDTTRAAVVGRSYGGYMTLTLASRHPELWSAAVDLFGPYNLFSFMERIPETWKPYFHIALGHPEKDHDFLLDRSPQTHIDHLTCPLLVIQGKNDPRVVEAESSDLVERLRSMGKEVEYLLFEDEGHDVLKMKNRIRCYNAITQFFKKHLRP</sequence>
<evidence type="ECO:0000256" key="1">
    <source>
        <dbReference type="ARBA" id="ARBA00022801"/>
    </source>
</evidence>
<dbReference type="PRINTS" id="PR00862">
    <property type="entry name" value="PROLIGOPTASE"/>
</dbReference>
<keyword evidence="1" id="KW-0378">Hydrolase</keyword>
<evidence type="ECO:0000259" key="2">
    <source>
        <dbReference type="Pfam" id="PF00326"/>
    </source>
</evidence>
<gene>
    <name evidence="3" type="ORF">ACFQ4Y_01480</name>
</gene>
<evidence type="ECO:0000313" key="4">
    <source>
        <dbReference type="Proteomes" id="UP001597282"/>
    </source>
</evidence>
<protein>
    <submittedName>
        <fullName evidence="3">Prolyl oligopeptidase family serine peptidase</fullName>
    </submittedName>
</protein>
<comment type="caution">
    <text evidence="3">The sequence shown here is derived from an EMBL/GenBank/DDBJ whole genome shotgun (WGS) entry which is preliminary data.</text>
</comment>
<name>A0ABW4C4J5_9BACL</name>